<dbReference type="PANTHER" id="PTHR43048">
    <property type="entry name" value="METHYLMALONYL-COA EPIMERASE"/>
    <property type="match status" value="1"/>
</dbReference>
<gene>
    <name evidence="3" type="ORF">K470DRAFT_258059</name>
</gene>
<dbReference type="InterPro" id="IPR004360">
    <property type="entry name" value="Glyas_Fos-R_dOase_dom"/>
</dbReference>
<dbReference type="EMBL" id="MU005983">
    <property type="protein sequence ID" value="KAF2860303.1"/>
    <property type="molecule type" value="Genomic_DNA"/>
</dbReference>
<feature type="domain" description="VOC" evidence="2">
    <location>
        <begin position="185"/>
        <end position="294"/>
    </location>
</feature>
<sequence length="294" mass="33964">MAHGVTVPDTKGLSPYDESLAQWRQRNGIDPTKLINLTRISHVRYQHPDLDRITTFLIDFGMVVAKRTPTEAWFRGYGTDPYVYYACKGERKFLGGVFEVDDYGEMEKASRMKGAGGIVSLDYSPGGGYMLTLHDLEGFPISLIYGQERATKGEFPEKIQYNYEDEKPRIRRFNRFEVGPAAVHKLGHYGFCSQKFERQLDWYTRTFNFAPSDFLYVTDGEGKRDIGVFMHIDRGDEAVDHHSLFITQNETRHVHHASFEVHDFDTQHIGHQWLRKRGYESVWGIGRHILGSQM</sequence>
<dbReference type="AlphaFoldDB" id="A0A6A7BYW8"/>
<dbReference type="InterPro" id="IPR037523">
    <property type="entry name" value="VOC_core"/>
</dbReference>
<feature type="domain" description="VOC" evidence="2">
    <location>
        <begin position="39"/>
        <end position="146"/>
    </location>
</feature>
<evidence type="ECO:0000259" key="2">
    <source>
        <dbReference type="PROSITE" id="PS51819"/>
    </source>
</evidence>
<proteinExistence type="predicted"/>
<dbReference type="GO" id="GO:0046872">
    <property type="term" value="F:metal ion binding"/>
    <property type="evidence" value="ECO:0007669"/>
    <property type="project" value="UniProtKB-KW"/>
</dbReference>
<keyword evidence="4" id="KW-1185">Reference proteome</keyword>
<dbReference type="InterPro" id="IPR051785">
    <property type="entry name" value="MMCE/EMCE_epimerase"/>
</dbReference>
<evidence type="ECO:0000256" key="1">
    <source>
        <dbReference type="ARBA" id="ARBA00022723"/>
    </source>
</evidence>
<dbReference type="Proteomes" id="UP000799421">
    <property type="component" value="Unassembled WGS sequence"/>
</dbReference>
<dbReference type="PANTHER" id="PTHR43048:SF3">
    <property type="entry name" value="METHYLMALONYL-COA EPIMERASE, MITOCHONDRIAL"/>
    <property type="match status" value="1"/>
</dbReference>
<dbReference type="Gene3D" id="3.10.180.10">
    <property type="entry name" value="2,3-Dihydroxybiphenyl 1,2-Dioxygenase, domain 1"/>
    <property type="match status" value="2"/>
</dbReference>
<dbReference type="GO" id="GO:0004493">
    <property type="term" value="F:methylmalonyl-CoA epimerase activity"/>
    <property type="evidence" value="ECO:0007669"/>
    <property type="project" value="TreeGrafter"/>
</dbReference>
<keyword evidence="1" id="KW-0479">Metal-binding</keyword>
<evidence type="ECO:0000313" key="4">
    <source>
        <dbReference type="Proteomes" id="UP000799421"/>
    </source>
</evidence>
<dbReference type="Pfam" id="PF00903">
    <property type="entry name" value="Glyoxalase"/>
    <property type="match status" value="1"/>
</dbReference>
<protein>
    <submittedName>
        <fullName evidence="3">Trihydroxytoluene oxygenase</fullName>
    </submittedName>
</protein>
<dbReference type="SUPFAM" id="SSF54593">
    <property type="entry name" value="Glyoxalase/Bleomycin resistance protein/Dihydroxybiphenyl dioxygenase"/>
    <property type="match status" value="1"/>
</dbReference>
<feature type="non-terminal residue" evidence="3">
    <location>
        <position position="294"/>
    </location>
</feature>
<dbReference type="PROSITE" id="PS51819">
    <property type="entry name" value="VOC"/>
    <property type="match status" value="2"/>
</dbReference>
<organism evidence="3 4">
    <name type="scientific">Piedraia hortae CBS 480.64</name>
    <dbReference type="NCBI Taxonomy" id="1314780"/>
    <lineage>
        <taxon>Eukaryota</taxon>
        <taxon>Fungi</taxon>
        <taxon>Dikarya</taxon>
        <taxon>Ascomycota</taxon>
        <taxon>Pezizomycotina</taxon>
        <taxon>Dothideomycetes</taxon>
        <taxon>Dothideomycetidae</taxon>
        <taxon>Capnodiales</taxon>
        <taxon>Piedraiaceae</taxon>
        <taxon>Piedraia</taxon>
    </lineage>
</organism>
<dbReference type="GO" id="GO:0046491">
    <property type="term" value="P:L-methylmalonyl-CoA metabolic process"/>
    <property type="evidence" value="ECO:0007669"/>
    <property type="project" value="TreeGrafter"/>
</dbReference>
<evidence type="ECO:0000313" key="3">
    <source>
        <dbReference type="EMBL" id="KAF2860303.1"/>
    </source>
</evidence>
<accession>A0A6A7BYW8</accession>
<dbReference type="OrthoDB" id="3360610at2759"/>
<dbReference type="GO" id="GO:0005739">
    <property type="term" value="C:mitochondrion"/>
    <property type="evidence" value="ECO:0007669"/>
    <property type="project" value="TreeGrafter"/>
</dbReference>
<dbReference type="InterPro" id="IPR029068">
    <property type="entry name" value="Glyas_Bleomycin-R_OHBP_Dase"/>
</dbReference>
<reference evidence="3" key="1">
    <citation type="journal article" date="2020" name="Stud. Mycol.">
        <title>101 Dothideomycetes genomes: a test case for predicting lifestyles and emergence of pathogens.</title>
        <authorList>
            <person name="Haridas S."/>
            <person name="Albert R."/>
            <person name="Binder M."/>
            <person name="Bloem J."/>
            <person name="Labutti K."/>
            <person name="Salamov A."/>
            <person name="Andreopoulos B."/>
            <person name="Baker S."/>
            <person name="Barry K."/>
            <person name="Bills G."/>
            <person name="Bluhm B."/>
            <person name="Cannon C."/>
            <person name="Castanera R."/>
            <person name="Culley D."/>
            <person name="Daum C."/>
            <person name="Ezra D."/>
            <person name="Gonzalez J."/>
            <person name="Henrissat B."/>
            <person name="Kuo A."/>
            <person name="Liang C."/>
            <person name="Lipzen A."/>
            <person name="Lutzoni F."/>
            <person name="Magnuson J."/>
            <person name="Mondo S."/>
            <person name="Nolan M."/>
            <person name="Ohm R."/>
            <person name="Pangilinan J."/>
            <person name="Park H.-J."/>
            <person name="Ramirez L."/>
            <person name="Alfaro M."/>
            <person name="Sun H."/>
            <person name="Tritt A."/>
            <person name="Yoshinaga Y."/>
            <person name="Zwiers L.-H."/>
            <person name="Turgeon B."/>
            <person name="Goodwin S."/>
            <person name="Spatafora J."/>
            <person name="Crous P."/>
            <person name="Grigoriev I."/>
        </authorList>
    </citation>
    <scope>NUCLEOTIDE SEQUENCE</scope>
    <source>
        <strain evidence="3">CBS 480.64</strain>
    </source>
</reference>
<name>A0A6A7BYW8_9PEZI</name>